<dbReference type="SMART" id="SM00409">
    <property type="entry name" value="IG"/>
    <property type="match status" value="1"/>
</dbReference>
<dbReference type="GO" id="GO:2000049">
    <property type="term" value="P:positive regulation of cell-cell adhesion mediated by cadherin"/>
    <property type="evidence" value="ECO:0007669"/>
    <property type="project" value="Ensembl"/>
</dbReference>
<evidence type="ECO:0000256" key="13">
    <source>
        <dbReference type="ARBA" id="ARBA00022949"/>
    </source>
</evidence>
<dbReference type="FunFam" id="2.60.120.200:FF:000022">
    <property type="entry name" value="receptor-type tyrosine-protein phosphatase U isoform X2"/>
    <property type="match status" value="1"/>
</dbReference>
<keyword evidence="19" id="KW-0393">Immunoglobulin domain</keyword>
<proteinExistence type="inferred from homology"/>
<feature type="transmembrane region" description="Helical" evidence="27">
    <location>
        <begin position="786"/>
        <end position="811"/>
    </location>
</feature>
<dbReference type="InterPro" id="IPR003961">
    <property type="entry name" value="FN3_dom"/>
</dbReference>
<dbReference type="SUPFAM" id="SSF49899">
    <property type="entry name" value="Concanavalin A-like lectins/glucanases"/>
    <property type="match status" value="1"/>
</dbReference>
<keyword evidence="18" id="KW-0325">Glycoprotein</keyword>
<evidence type="ECO:0000256" key="27">
    <source>
        <dbReference type="SAM" id="Phobius"/>
    </source>
</evidence>
<evidence type="ECO:0000313" key="33">
    <source>
        <dbReference type="Proteomes" id="UP000694391"/>
    </source>
</evidence>
<dbReference type="InterPro" id="IPR016130">
    <property type="entry name" value="Tyr_Pase_AS"/>
</dbReference>
<evidence type="ECO:0000256" key="21">
    <source>
        <dbReference type="ARBA" id="ARBA00054617"/>
    </source>
</evidence>
<keyword evidence="17" id="KW-0675">Receptor</keyword>
<evidence type="ECO:0000256" key="4">
    <source>
        <dbReference type="ARBA" id="ARBA00013064"/>
    </source>
</evidence>
<feature type="domain" description="Tyrosine-protein phosphatase" evidence="28">
    <location>
        <begin position="935"/>
        <end position="1161"/>
    </location>
</feature>
<evidence type="ECO:0000256" key="24">
    <source>
        <dbReference type="ARBA" id="ARBA00076349"/>
    </source>
</evidence>
<comment type="subcellular location">
    <subcellularLocation>
        <location evidence="2">Cell junction</location>
    </subcellularLocation>
    <subcellularLocation>
        <location evidence="1">Cell membrane</location>
        <topology evidence="1">Single-pass type I membrane protein</topology>
    </subcellularLocation>
</comment>
<dbReference type="FunFam" id="3.90.190.10:FF:000014">
    <property type="entry name" value="receptor-type tyrosine-protein phosphatase U isoform X2"/>
    <property type="match status" value="1"/>
</dbReference>
<evidence type="ECO:0000256" key="18">
    <source>
        <dbReference type="ARBA" id="ARBA00023180"/>
    </source>
</evidence>
<keyword evidence="9" id="KW-0221">Differentiation</keyword>
<keyword evidence="14 27" id="KW-1133">Transmembrane helix</keyword>
<dbReference type="GO" id="GO:0008285">
    <property type="term" value="P:negative regulation of cell population proliferation"/>
    <property type="evidence" value="ECO:0007669"/>
    <property type="project" value="Ensembl"/>
</dbReference>
<dbReference type="FunFam" id="2.60.40.10:FF:000019">
    <property type="entry name" value="receptor-type tyrosine-protein phosphatase kappa isoform X2"/>
    <property type="match status" value="1"/>
</dbReference>
<dbReference type="SMART" id="SM00194">
    <property type="entry name" value="PTPc"/>
    <property type="match status" value="2"/>
</dbReference>
<organism evidence="32 33">
    <name type="scientific">Canis lupus dingo</name>
    <name type="common">dingo</name>
    <dbReference type="NCBI Taxonomy" id="286419"/>
    <lineage>
        <taxon>Eukaryota</taxon>
        <taxon>Metazoa</taxon>
        <taxon>Chordata</taxon>
        <taxon>Craniata</taxon>
        <taxon>Vertebrata</taxon>
        <taxon>Euteleostomi</taxon>
        <taxon>Mammalia</taxon>
        <taxon>Eutheria</taxon>
        <taxon>Laurasiatheria</taxon>
        <taxon>Carnivora</taxon>
        <taxon>Caniformia</taxon>
        <taxon>Canidae</taxon>
        <taxon>Canis</taxon>
    </lineage>
</organism>
<feature type="region of interest" description="Disordered" evidence="26">
    <location>
        <begin position="866"/>
        <end position="888"/>
    </location>
</feature>
<dbReference type="GeneTree" id="ENSGT00940000157151"/>
<dbReference type="SMART" id="SM00137">
    <property type="entry name" value="MAM"/>
    <property type="match status" value="1"/>
</dbReference>
<evidence type="ECO:0000313" key="32">
    <source>
        <dbReference type="Ensembl" id="ENSCAFP00020031174.1"/>
    </source>
</evidence>
<keyword evidence="13" id="KW-0965">Cell junction</keyword>
<dbReference type="FunFam" id="2.60.40.10:FF:000048">
    <property type="entry name" value="receptor-type tyrosine-protein phosphatase U isoform X1"/>
    <property type="match status" value="1"/>
</dbReference>
<dbReference type="GO" id="GO:0034109">
    <property type="term" value="P:homotypic cell-cell adhesion"/>
    <property type="evidence" value="ECO:0007669"/>
    <property type="project" value="Ensembl"/>
</dbReference>
<dbReference type="GO" id="GO:0034394">
    <property type="term" value="P:protein localization to cell surface"/>
    <property type="evidence" value="ECO:0007669"/>
    <property type="project" value="Ensembl"/>
</dbReference>
<keyword evidence="10" id="KW-0378">Hydrolase</keyword>
<evidence type="ECO:0000256" key="12">
    <source>
        <dbReference type="ARBA" id="ARBA00022912"/>
    </source>
</evidence>
<feature type="compositionally biased region" description="Gly residues" evidence="26">
    <location>
        <begin position="12"/>
        <end position="27"/>
    </location>
</feature>
<dbReference type="SUPFAM" id="SSF52799">
    <property type="entry name" value="(Phosphotyrosine protein) phosphatases II"/>
    <property type="match status" value="2"/>
</dbReference>
<dbReference type="SUPFAM" id="SSF48726">
    <property type="entry name" value="Immunoglobulin"/>
    <property type="match status" value="1"/>
</dbReference>
<dbReference type="CDD" id="cd14637">
    <property type="entry name" value="R-PTPc-U-2"/>
    <property type="match status" value="1"/>
</dbReference>
<feature type="domain" description="Fibronectin type-III" evidence="31">
    <location>
        <begin position="408"/>
        <end position="506"/>
    </location>
</feature>
<reference evidence="32" key="2">
    <citation type="submission" date="2025-09" db="UniProtKB">
        <authorList>
            <consortium name="Ensembl"/>
        </authorList>
    </citation>
    <scope>IDENTIFICATION</scope>
</reference>
<evidence type="ECO:0000256" key="14">
    <source>
        <dbReference type="ARBA" id="ARBA00022989"/>
    </source>
</evidence>
<dbReference type="PROSITE" id="PS50060">
    <property type="entry name" value="MAM_2"/>
    <property type="match status" value="1"/>
</dbReference>
<evidence type="ECO:0000256" key="10">
    <source>
        <dbReference type="ARBA" id="ARBA00022801"/>
    </source>
</evidence>
<dbReference type="InterPro" id="IPR013783">
    <property type="entry name" value="Ig-like_fold"/>
</dbReference>
<evidence type="ECO:0000256" key="23">
    <source>
        <dbReference type="ARBA" id="ARBA00073602"/>
    </source>
</evidence>
<dbReference type="Proteomes" id="UP000694391">
    <property type="component" value="Unplaced"/>
</dbReference>
<feature type="region of interest" description="Disordered" evidence="26">
    <location>
        <begin position="1"/>
        <end position="48"/>
    </location>
</feature>
<dbReference type="PROSITE" id="PS50853">
    <property type="entry name" value="FN3"/>
    <property type="match status" value="3"/>
</dbReference>
<dbReference type="GO" id="GO:0030336">
    <property type="term" value="P:negative regulation of cell migration"/>
    <property type="evidence" value="ECO:0007669"/>
    <property type="project" value="Ensembl"/>
</dbReference>
<comment type="subunit">
    <text evidence="22">Forms homooligomeric complexes which mediate cell homotypic adhesion. Interacts (via the cytoplasmic juxtamembrane domain) with CTNNB1; may mediate interaction with the cadherin/catenin adhesion complex. Interacts with KIT. May interact with AP3B1.</text>
</comment>
<dbReference type="GO" id="GO:0008013">
    <property type="term" value="F:beta-catenin binding"/>
    <property type="evidence" value="ECO:0007669"/>
    <property type="project" value="Ensembl"/>
</dbReference>
<dbReference type="SMART" id="SM00404">
    <property type="entry name" value="PTPc_motif"/>
    <property type="match status" value="2"/>
</dbReference>
<comment type="function">
    <text evidence="21">Tyrosine-protein phosphatase which dephosphorylates CTNNB1. Regulates CTNNB1 function both in cell adhesion and signaling. May function in cell proliferation and migration and play a role in the maintenance of epithelial integrity. May play a role in megakaryocytopoiesis.</text>
</comment>
<dbReference type="InterPro" id="IPR003599">
    <property type="entry name" value="Ig_sub"/>
</dbReference>
<keyword evidence="12" id="KW-0904">Protein phosphatase</keyword>
<feature type="domain" description="MAM" evidence="30">
    <location>
        <begin position="45"/>
        <end position="210"/>
    </location>
</feature>
<evidence type="ECO:0000256" key="8">
    <source>
        <dbReference type="ARBA" id="ARBA00022737"/>
    </source>
</evidence>
<keyword evidence="11" id="KW-0130">Cell adhesion</keyword>
<dbReference type="InterPro" id="IPR003595">
    <property type="entry name" value="Tyr_Pase_cat"/>
</dbReference>
<protein>
    <recommendedName>
        <fullName evidence="23">Receptor-type tyrosine-protein phosphatase U</fullName>
        <ecNumber evidence="4">3.1.3.48</ecNumber>
    </recommendedName>
    <alternativeName>
        <fullName evidence="24">Pancreatic carcinoma phosphatase 2</fullName>
    </alternativeName>
    <alternativeName>
        <fullName evidence="25">Receptor-type protein-tyrosine phosphatase psi</fullName>
    </alternativeName>
</protein>
<evidence type="ECO:0000256" key="17">
    <source>
        <dbReference type="ARBA" id="ARBA00023170"/>
    </source>
</evidence>
<dbReference type="InterPro" id="IPR051622">
    <property type="entry name" value="R-tyr_protein_phosphatases"/>
</dbReference>
<evidence type="ECO:0000256" key="11">
    <source>
        <dbReference type="ARBA" id="ARBA00022889"/>
    </source>
</evidence>
<evidence type="ECO:0000256" key="25">
    <source>
        <dbReference type="ARBA" id="ARBA00083361"/>
    </source>
</evidence>
<feature type="domain" description="Fibronectin type-III" evidence="31">
    <location>
        <begin position="310"/>
        <end position="405"/>
    </location>
</feature>
<evidence type="ECO:0000256" key="5">
    <source>
        <dbReference type="ARBA" id="ARBA00022475"/>
    </source>
</evidence>
<evidence type="ECO:0000259" key="30">
    <source>
        <dbReference type="PROSITE" id="PS50060"/>
    </source>
</evidence>
<dbReference type="CDD" id="cd00063">
    <property type="entry name" value="FN3"/>
    <property type="match status" value="3"/>
</dbReference>
<evidence type="ECO:0000256" key="20">
    <source>
        <dbReference type="ARBA" id="ARBA00051722"/>
    </source>
</evidence>
<evidence type="ECO:0000259" key="29">
    <source>
        <dbReference type="PROSITE" id="PS50056"/>
    </source>
</evidence>
<reference evidence="32" key="1">
    <citation type="submission" date="2025-08" db="UniProtKB">
        <authorList>
            <consortium name="Ensembl"/>
        </authorList>
    </citation>
    <scope>IDENTIFICATION</scope>
</reference>
<dbReference type="SUPFAM" id="SSF49265">
    <property type="entry name" value="Fibronectin type III"/>
    <property type="match status" value="2"/>
</dbReference>
<dbReference type="PROSITE" id="PS00740">
    <property type="entry name" value="MAM_1"/>
    <property type="match status" value="1"/>
</dbReference>
<comment type="catalytic activity">
    <reaction evidence="20">
        <text>O-phospho-L-tyrosyl-[protein] + H2O = L-tyrosyl-[protein] + phosphate</text>
        <dbReference type="Rhea" id="RHEA:10684"/>
        <dbReference type="Rhea" id="RHEA-COMP:10136"/>
        <dbReference type="Rhea" id="RHEA-COMP:20101"/>
        <dbReference type="ChEBI" id="CHEBI:15377"/>
        <dbReference type="ChEBI" id="CHEBI:43474"/>
        <dbReference type="ChEBI" id="CHEBI:46858"/>
        <dbReference type="ChEBI" id="CHEBI:61978"/>
        <dbReference type="EC" id="3.1.3.48"/>
    </reaction>
</comment>
<dbReference type="InterPro" id="IPR000998">
    <property type="entry name" value="MAM_dom"/>
</dbReference>
<feature type="domain" description="Tyrosine specific protein phosphatases" evidence="29">
    <location>
        <begin position="1081"/>
        <end position="1152"/>
    </location>
</feature>
<feature type="domain" description="Fibronectin type-III" evidence="31">
    <location>
        <begin position="507"/>
        <end position="613"/>
    </location>
</feature>
<evidence type="ECO:0000256" key="1">
    <source>
        <dbReference type="ARBA" id="ARBA00004251"/>
    </source>
</evidence>
<dbReference type="FunFam" id="2.60.40.10:FF:000025">
    <property type="entry name" value="receptor-type tyrosine-protein phosphatase U isoform X2"/>
    <property type="match status" value="1"/>
</dbReference>
<dbReference type="SMART" id="SM00060">
    <property type="entry name" value="FN3"/>
    <property type="match status" value="3"/>
</dbReference>
<dbReference type="Pfam" id="PF00102">
    <property type="entry name" value="Y_phosphatase"/>
    <property type="match status" value="2"/>
</dbReference>
<feature type="domain" description="Tyrosine specific protein phosphatases" evidence="29">
    <location>
        <begin position="1372"/>
        <end position="1447"/>
    </location>
</feature>
<feature type="domain" description="Tyrosine-protein phosphatase" evidence="28">
    <location>
        <begin position="1193"/>
        <end position="1456"/>
    </location>
</feature>
<comment type="similarity">
    <text evidence="3">Belongs to the protein-tyrosine phosphatase family. Receptor class 2B subfamily.</text>
</comment>
<evidence type="ECO:0000256" key="9">
    <source>
        <dbReference type="ARBA" id="ARBA00022782"/>
    </source>
</evidence>
<dbReference type="InterPro" id="IPR000242">
    <property type="entry name" value="PTP_cat"/>
</dbReference>
<gene>
    <name evidence="32" type="primary">PTPRU</name>
</gene>
<evidence type="ECO:0000256" key="6">
    <source>
        <dbReference type="ARBA" id="ARBA00022692"/>
    </source>
</evidence>
<keyword evidence="16" id="KW-1015">Disulfide bond</keyword>
<dbReference type="Gene3D" id="2.60.120.200">
    <property type="match status" value="1"/>
</dbReference>
<dbReference type="GO" id="GO:0005911">
    <property type="term" value="C:cell-cell junction"/>
    <property type="evidence" value="ECO:0007669"/>
    <property type="project" value="Ensembl"/>
</dbReference>
<evidence type="ECO:0000256" key="22">
    <source>
        <dbReference type="ARBA" id="ARBA00063907"/>
    </source>
</evidence>
<dbReference type="PROSITE" id="PS50055">
    <property type="entry name" value="TYR_PHOSPHATASE_PTP"/>
    <property type="match status" value="2"/>
</dbReference>
<sequence length="1463" mass="162446">MGWRRESFVGGREQGGGSGLGEGGKGCGPAWERAGAPGGEPQEPSGCTFEEVSDPAVPCEYSQAQYDDFQWEQVHIHPGTRSCLLLLLFLGSYLMVNASQHTPGQRAHVIFQSLSENDTHCVQFSYFLYSRDGHSPGTLGIYVRVNGGPLGSAVWNMTGSHGHQWHQAELAVSTFWPNEYQVLFEALISPDRRGYMGLDDVLLLSYPCAKAPHFSRLGDVEVNAGQNASFQCMAAGRAAEAERFLLQRQSGTLVPAAGVRHISHRRFLATFLLASVSRSEQDLYRCVSQAPRGAGVSNFAELIVKEPPTPIAPPQLLRAGPTYLIIQLNTNSIIGDGPIVRKEIEYRMSRGPWAEVHAVSLQTYKLWHLDPDTEYEISVLLTRPGEGGTGRPGPPLISRTKCAEPMRAPKGLAFAEIQARQLTLQWEPLGYNVTRCHTYAVSLCYHYTLGSSHNQTIRECVKMEQGVSRYTIKNLLPYRNVHVRLILTNPEGRKEGKEVTFQTDEDVPGGIAAESLTFTPLEDMIFLKWEEPQEPNGLITQYEISYQSIESSDPAVNVPGPRRTISKLRNETYHVFSNLHPGTTYLFSVRARTGKGFGQAALTEITTNISAPSFDYADMPSPLGESENTITVLLRPAQGRGAPISVYQVIVEEERQRRLRREPGSQDCFPVPLTFDAALARGLVHYFGAELAASSLPEAMPFTVGDNQTYRGFWNPPLEPRKAYLIYFQATSHLKGSSAHVCLFFGAQSLAGGPYLPSDPCSLLFPPAACKESKRPLEVSQRSEEMGLILGICAGGLAVLILLLGAIIIIIRKGLARPLGSREPPPCGPFTPSHALSLCEAPPAGGIVHHEPLFFPLSAGDQRSGGVTEASSLLGGSPRRPCGRKGSPYHTGQLHPAVRVADLLQHINQMKTAEGYGFKQEYEVPALPSSIPAHPMATCFVFSDDRHRVKLPPMMGGPDADYINANYIDVSASPTLCAPGPKPEMVYDFWRMVWQEHCSSIVMITKLVEVGRVKCSRYWPEDSEMYGDIQITLVKTETLAEYVVRTFALERRGYSARHEVRQFHFTAWPEHGVPYHATGLLAFIRRVKASTPPDAGPVVIHCSAGTGRTGCYIVLDVMLDMAECEGVVDIYNCVKTLCSRRVNMIQTEEQYIFIHDAILEACLCGETTIPVSEFKATYKEMIRIDPQSNSSQLREEFQTLNSVTPPLDVEECSIALLPRNRDKNRSMDVLPPDRCLPFLISTDGDPNNYINAALTDSYTRSAAFIVTLHPLQSTTPDFWRLVYDYGCTSIVMLNQLHQSNTAWPCLQYWPEPGRQQYGLMEVEFVSGSVDEDLVARVFRVQNVSRLQEGHLLVRHFQFLRWSAYRDTPDSKKAFLHLLAEVDRWQAESGDGRTIVHCLNGGGRSGTFCACATVLEMIRCHNLVDVFFAAKTLRNYKPNMVETLDQYHFCYDVALEYLEGLESR</sequence>
<dbReference type="PANTHER" id="PTHR24051">
    <property type="entry name" value="SUSHI DOMAIN-CONTAINING PROTEIN 1"/>
    <property type="match status" value="1"/>
</dbReference>
<dbReference type="FunFam" id="2.60.40.10:FF:000009">
    <property type="entry name" value="receptor-type tyrosine-protein phosphatase U isoform X1"/>
    <property type="match status" value="1"/>
</dbReference>
<dbReference type="Gene3D" id="3.90.190.10">
    <property type="entry name" value="Protein tyrosine phosphatase superfamily"/>
    <property type="match status" value="2"/>
</dbReference>
<keyword evidence="8" id="KW-0677">Repeat</keyword>
<dbReference type="GO" id="GO:0004725">
    <property type="term" value="F:protein tyrosine phosphatase activity"/>
    <property type="evidence" value="ECO:0007669"/>
    <property type="project" value="UniProtKB-EC"/>
</dbReference>
<dbReference type="Pfam" id="PF23144">
    <property type="entry name" value="Fn3_PTPRU"/>
    <property type="match status" value="1"/>
</dbReference>
<evidence type="ECO:0000256" key="3">
    <source>
        <dbReference type="ARBA" id="ARBA00006396"/>
    </source>
</evidence>
<keyword evidence="6 27" id="KW-0812">Transmembrane</keyword>
<evidence type="ECO:0000256" key="26">
    <source>
        <dbReference type="SAM" id="MobiDB-lite"/>
    </source>
</evidence>
<evidence type="ECO:0000259" key="28">
    <source>
        <dbReference type="PROSITE" id="PS50055"/>
    </source>
</evidence>
<evidence type="ECO:0000256" key="15">
    <source>
        <dbReference type="ARBA" id="ARBA00023136"/>
    </source>
</evidence>
<dbReference type="Pfam" id="PF00629">
    <property type="entry name" value="MAM"/>
    <property type="match status" value="1"/>
</dbReference>
<dbReference type="CDD" id="cd06263">
    <property type="entry name" value="MAM"/>
    <property type="match status" value="1"/>
</dbReference>
<dbReference type="InterPro" id="IPR029021">
    <property type="entry name" value="Prot-tyrosine_phosphatase-like"/>
</dbReference>
<dbReference type="Gene3D" id="2.60.40.10">
    <property type="entry name" value="Immunoglobulins"/>
    <property type="match status" value="4"/>
</dbReference>
<dbReference type="GO" id="GO:0005886">
    <property type="term" value="C:plasma membrane"/>
    <property type="evidence" value="ECO:0007669"/>
    <property type="project" value="UniProtKB-SubCell"/>
</dbReference>
<evidence type="ECO:0000256" key="2">
    <source>
        <dbReference type="ARBA" id="ARBA00004282"/>
    </source>
</evidence>
<dbReference type="PROSITE" id="PS00383">
    <property type="entry name" value="TYR_PHOSPHATASE_1"/>
    <property type="match status" value="2"/>
</dbReference>
<keyword evidence="15 27" id="KW-0472">Membrane</keyword>
<dbReference type="InterPro" id="IPR036179">
    <property type="entry name" value="Ig-like_dom_sf"/>
</dbReference>
<evidence type="ECO:0000256" key="19">
    <source>
        <dbReference type="ARBA" id="ARBA00023319"/>
    </source>
</evidence>
<dbReference type="PRINTS" id="PR00020">
    <property type="entry name" value="MAMDOMAIN"/>
</dbReference>
<dbReference type="EC" id="3.1.3.48" evidence="4"/>
<keyword evidence="5" id="KW-1003">Cell membrane</keyword>
<evidence type="ECO:0000256" key="16">
    <source>
        <dbReference type="ARBA" id="ARBA00023157"/>
    </source>
</evidence>
<keyword evidence="7" id="KW-0732">Signal</keyword>
<dbReference type="Ensembl" id="ENSCAFT00020035984.1">
    <property type="protein sequence ID" value="ENSCAFP00020031174.1"/>
    <property type="gene ID" value="ENSCAFG00020024014.1"/>
</dbReference>
<evidence type="ECO:0000256" key="7">
    <source>
        <dbReference type="ARBA" id="ARBA00022729"/>
    </source>
</evidence>
<accession>A0A8C0R716</accession>
<name>A0A8C0R716_CANLU</name>
<dbReference type="FunFam" id="3.90.190.10:FF:000019">
    <property type="entry name" value="receptor-type tyrosine-protein phosphatase U isoform X1"/>
    <property type="match status" value="1"/>
</dbReference>
<dbReference type="GO" id="GO:0030154">
    <property type="term" value="P:cell differentiation"/>
    <property type="evidence" value="ECO:0007669"/>
    <property type="project" value="UniProtKB-KW"/>
</dbReference>
<dbReference type="InterPro" id="IPR000387">
    <property type="entry name" value="Tyr_Pase_dom"/>
</dbReference>
<dbReference type="PANTHER" id="PTHR24051:SF10">
    <property type="entry name" value="RECEPTOR-TYPE TYROSINE-PROTEIN PHOSPHATASE U-RELATED"/>
    <property type="match status" value="1"/>
</dbReference>
<dbReference type="GO" id="GO:0090090">
    <property type="term" value="P:negative regulation of canonical Wnt signaling pathway"/>
    <property type="evidence" value="ECO:0007669"/>
    <property type="project" value="Ensembl"/>
</dbReference>
<dbReference type="PROSITE" id="PS50056">
    <property type="entry name" value="TYR_PHOSPHATASE_2"/>
    <property type="match status" value="2"/>
</dbReference>
<dbReference type="InterPro" id="IPR057598">
    <property type="entry name" value="Fn3_PTPRU"/>
</dbReference>
<dbReference type="InterPro" id="IPR013320">
    <property type="entry name" value="ConA-like_dom_sf"/>
</dbReference>
<dbReference type="Pfam" id="PF00041">
    <property type="entry name" value="fn3"/>
    <property type="match status" value="1"/>
</dbReference>
<dbReference type="InterPro" id="IPR036116">
    <property type="entry name" value="FN3_sf"/>
</dbReference>
<dbReference type="PRINTS" id="PR00700">
    <property type="entry name" value="PRTYPHPHTASE"/>
</dbReference>
<keyword evidence="33" id="KW-1185">Reference proteome</keyword>
<evidence type="ECO:0000259" key="31">
    <source>
        <dbReference type="PROSITE" id="PS50853"/>
    </source>
</evidence>